<organism evidence="1 2">
    <name type="scientific">Bradyrhizobium xenonodulans</name>
    <dbReference type="NCBI Taxonomy" id="2736875"/>
    <lineage>
        <taxon>Bacteria</taxon>
        <taxon>Pseudomonadati</taxon>
        <taxon>Pseudomonadota</taxon>
        <taxon>Alphaproteobacteria</taxon>
        <taxon>Hyphomicrobiales</taxon>
        <taxon>Nitrobacteraceae</taxon>
        <taxon>Bradyrhizobium</taxon>
    </lineage>
</organism>
<sequence>MNSARYDVLFDGSHPLPSDYRAYRQSVHARLVQILRQNPGCSFLEIGVGPTFREERFRTIDEFDIRYVGLDFEHVCAQRQADLAAAGIGDRNITFLGNPSGTYLFNLIRLA</sequence>
<dbReference type="EMBL" id="CP089391">
    <property type="protein sequence ID" value="WBL77851.1"/>
    <property type="molecule type" value="Genomic_DNA"/>
</dbReference>
<name>A0ABY7MIS9_9BRAD</name>
<dbReference type="Proteomes" id="UP001179614">
    <property type="component" value="Chromosome"/>
</dbReference>
<keyword evidence="2" id="KW-1185">Reference proteome</keyword>
<gene>
    <name evidence="1" type="ORF">I3J27_33445</name>
</gene>
<proteinExistence type="predicted"/>
<dbReference type="RefSeq" id="WP_270163142.1">
    <property type="nucleotide sequence ID" value="NZ_CP089391.1"/>
</dbReference>
<reference evidence="1" key="1">
    <citation type="submission" date="2021-12" db="EMBL/GenBank/DDBJ databases">
        <title>Bradyrhizobium xenonodulans sp. nov.</title>
        <authorList>
            <person name="Claassens R."/>
            <person name="Venter S.N."/>
            <person name="Beukes C.W."/>
            <person name="Stepkowski T."/>
            <person name="Steenkamp E.T."/>
        </authorList>
    </citation>
    <scope>NUCLEOTIDE SEQUENCE</scope>
    <source>
        <strain evidence="1">14AB</strain>
    </source>
</reference>
<protein>
    <recommendedName>
        <fullName evidence="3">Histidine-specific methyltransferase SAM-dependent domain-containing protein</fullName>
    </recommendedName>
</protein>
<accession>A0ABY7MIS9</accession>
<evidence type="ECO:0008006" key="3">
    <source>
        <dbReference type="Google" id="ProtNLM"/>
    </source>
</evidence>
<evidence type="ECO:0000313" key="2">
    <source>
        <dbReference type="Proteomes" id="UP001179614"/>
    </source>
</evidence>
<evidence type="ECO:0000313" key="1">
    <source>
        <dbReference type="EMBL" id="WBL77851.1"/>
    </source>
</evidence>